<dbReference type="EMBL" id="JBDIZK010000007">
    <property type="protein sequence ID" value="MEN3748165.1"/>
    <property type="molecule type" value="Genomic_DNA"/>
</dbReference>
<gene>
    <name evidence="2" type="ORF">TPR58_13395</name>
</gene>
<feature type="chain" id="PRO_5045374187" evidence="1">
    <location>
        <begin position="20"/>
        <end position="218"/>
    </location>
</feature>
<organism evidence="2 3">
    <name type="scientific">Sphingomonas rustica</name>
    <dbReference type="NCBI Taxonomy" id="3103142"/>
    <lineage>
        <taxon>Bacteria</taxon>
        <taxon>Pseudomonadati</taxon>
        <taxon>Pseudomonadota</taxon>
        <taxon>Alphaproteobacteria</taxon>
        <taxon>Sphingomonadales</taxon>
        <taxon>Sphingomonadaceae</taxon>
        <taxon>Sphingomonas</taxon>
    </lineage>
</organism>
<evidence type="ECO:0000313" key="2">
    <source>
        <dbReference type="EMBL" id="MEN3748165.1"/>
    </source>
</evidence>
<keyword evidence="3" id="KW-1185">Reference proteome</keyword>
<dbReference type="Proteomes" id="UP001427805">
    <property type="component" value="Unassembled WGS sequence"/>
</dbReference>
<name>A0ABV0BDM6_9SPHN</name>
<evidence type="ECO:0000256" key="1">
    <source>
        <dbReference type="SAM" id="SignalP"/>
    </source>
</evidence>
<reference evidence="2 3" key="1">
    <citation type="submission" date="2024-05" db="EMBL/GenBank/DDBJ databases">
        <title>Sphingomonas sp. HF-S3 16S ribosomal RNA gene Genome sequencing and assembly.</title>
        <authorList>
            <person name="Lee H."/>
        </authorList>
    </citation>
    <scope>NUCLEOTIDE SEQUENCE [LARGE SCALE GENOMIC DNA]</scope>
    <source>
        <strain evidence="2 3">HF-S3</strain>
    </source>
</reference>
<comment type="caution">
    <text evidence="2">The sequence shown here is derived from an EMBL/GenBank/DDBJ whole genome shotgun (WGS) entry which is preliminary data.</text>
</comment>
<protein>
    <submittedName>
        <fullName evidence="2">DUF2490 domain-containing protein</fullName>
    </submittedName>
</protein>
<feature type="signal peptide" evidence="1">
    <location>
        <begin position="1"/>
        <end position="19"/>
    </location>
</feature>
<sequence length="218" mass="24553">MRRIFALLAPLTIATPAWAQQVDTQLWTQANGSAPIAKDVKITLEGIARWSDRVGGLFHTELGGLVSWKTSDTVEVAIGYRHTTAHNDSGIEPNEERLRQHVIVKLGGGFATRLRFEERFHSDGGEVGFRLRPQLRYNHKLGKGFELYATHESFLNFNTTDWGQRGGYERIRHTLGVTVPITEHIKSDIGYLNQYRFGRDGAEDQIDHAVSVTVNLDL</sequence>
<keyword evidence="1" id="KW-0732">Signal</keyword>
<proteinExistence type="predicted"/>
<dbReference type="InterPro" id="IPR019619">
    <property type="entry name" value="DUF2490"/>
</dbReference>
<accession>A0ABV0BDM6</accession>
<dbReference type="Pfam" id="PF10677">
    <property type="entry name" value="DUF2490"/>
    <property type="match status" value="1"/>
</dbReference>
<evidence type="ECO:0000313" key="3">
    <source>
        <dbReference type="Proteomes" id="UP001427805"/>
    </source>
</evidence>
<dbReference type="RefSeq" id="WP_346247176.1">
    <property type="nucleotide sequence ID" value="NZ_JBDIZK010000007.1"/>
</dbReference>